<dbReference type="InterPro" id="IPR036563">
    <property type="entry name" value="MoaE_sf"/>
</dbReference>
<dbReference type="InterPro" id="IPR003448">
    <property type="entry name" value="Mopterin_biosynth_MoaE"/>
</dbReference>
<evidence type="ECO:0000313" key="1">
    <source>
        <dbReference type="EMBL" id="SFV64648.1"/>
    </source>
</evidence>
<gene>
    <name evidence="1" type="ORF">MNB_SM-6-546</name>
</gene>
<dbReference type="AlphaFoldDB" id="A0A1W1CFM7"/>
<name>A0A1W1CFM7_9ZZZZ</name>
<protein>
    <submittedName>
        <fullName evidence="1">Molybdenum cofactor biosynthesis protein MoaE</fullName>
    </submittedName>
</protein>
<dbReference type="Gene3D" id="3.90.1170.40">
    <property type="entry name" value="Molybdopterin biosynthesis MoaE subunit"/>
    <property type="match status" value="1"/>
</dbReference>
<proteinExistence type="predicted"/>
<dbReference type="GO" id="GO:0006777">
    <property type="term" value="P:Mo-molybdopterin cofactor biosynthetic process"/>
    <property type="evidence" value="ECO:0007669"/>
    <property type="project" value="InterPro"/>
</dbReference>
<sequence length="148" mass="16684">MLSLYDGALDVPKILKEWYEAEATSNYGAYIPFVGTVRSEDGIEGLSFDIYEPILRSWFEAWQIKAKAKGAIIKMAHSRGDVLLHESSYIAAVFSPKRRVALEFIDEFVEDFKASAPIWKYDLKNGKRIYAKDRSTAIQGSGILGVKQ</sequence>
<dbReference type="Pfam" id="PF02391">
    <property type="entry name" value="MoaE"/>
    <property type="match status" value="1"/>
</dbReference>
<reference evidence="1" key="1">
    <citation type="submission" date="2016-10" db="EMBL/GenBank/DDBJ databases">
        <authorList>
            <person name="de Groot N.N."/>
        </authorList>
    </citation>
    <scope>NUCLEOTIDE SEQUENCE</scope>
</reference>
<accession>A0A1W1CFM7</accession>
<organism evidence="1">
    <name type="scientific">hydrothermal vent metagenome</name>
    <dbReference type="NCBI Taxonomy" id="652676"/>
    <lineage>
        <taxon>unclassified sequences</taxon>
        <taxon>metagenomes</taxon>
        <taxon>ecological metagenomes</taxon>
    </lineage>
</organism>
<dbReference type="CDD" id="cd00756">
    <property type="entry name" value="MoaE"/>
    <property type="match status" value="1"/>
</dbReference>
<dbReference type="SUPFAM" id="SSF54690">
    <property type="entry name" value="Molybdopterin synthase subunit MoaE"/>
    <property type="match status" value="1"/>
</dbReference>
<dbReference type="EMBL" id="FPHK01000078">
    <property type="protein sequence ID" value="SFV64648.1"/>
    <property type="molecule type" value="Genomic_DNA"/>
</dbReference>